<dbReference type="RefSeq" id="WP_261597903.1">
    <property type="nucleotide sequence ID" value="NZ_VHLL01000005.1"/>
</dbReference>
<dbReference type="AlphaFoldDB" id="A0A9E5DG17"/>
<comment type="similarity">
    <text evidence="2">Belongs to the polysaccharide synthase family.</text>
</comment>
<evidence type="ECO:0000313" key="8">
    <source>
        <dbReference type="EMBL" id="MCT8337796.1"/>
    </source>
</evidence>
<feature type="transmembrane region" description="Helical" evidence="7">
    <location>
        <begin position="108"/>
        <end position="128"/>
    </location>
</feature>
<organism evidence="8 9">
    <name type="scientific">Methanoculleus formosensis</name>
    <dbReference type="NCBI Taxonomy" id="2590886"/>
    <lineage>
        <taxon>Archaea</taxon>
        <taxon>Methanobacteriati</taxon>
        <taxon>Methanobacteriota</taxon>
        <taxon>Stenosarchaea group</taxon>
        <taxon>Methanomicrobia</taxon>
        <taxon>Methanomicrobiales</taxon>
        <taxon>Methanomicrobiaceae</taxon>
        <taxon>Methanoculleus</taxon>
    </lineage>
</organism>
<dbReference type="PANTHER" id="PTHR30250">
    <property type="entry name" value="PST FAMILY PREDICTED COLANIC ACID TRANSPORTER"/>
    <property type="match status" value="1"/>
</dbReference>
<keyword evidence="4 7" id="KW-0812">Transmembrane</keyword>
<dbReference type="GO" id="GO:0005886">
    <property type="term" value="C:plasma membrane"/>
    <property type="evidence" value="ECO:0007669"/>
    <property type="project" value="UniProtKB-SubCell"/>
</dbReference>
<reference evidence="8" key="1">
    <citation type="submission" date="2019-06" db="EMBL/GenBank/DDBJ databases">
        <title>Methanoculleus strain from Tamsui River, Taipei, Taiwan.</title>
        <authorList>
            <person name="You Y.-T."/>
            <person name="Chen S.-C."/>
            <person name="Lai S.-J."/>
            <person name="Lee Y.-C."/>
            <person name="Lai M.-C."/>
        </authorList>
    </citation>
    <scope>NUCLEOTIDE SEQUENCE</scope>
    <source>
        <strain evidence="8">Afa-1</strain>
    </source>
</reference>
<evidence type="ECO:0000256" key="3">
    <source>
        <dbReference type="ARBA" id="ARBA00022475"/>
    </source>
</evidence>
<feature type="transmembrane region" description="Helical" evidence="7">
    <location>
        <begin position="76"/>
        <end position="96"/>
    </location>
</feature>
<feature type="transmembrane region" description="Helical" evidence="7">
    <location>
        <begin position="43"/>
        <end position="64"/>
    </location>
</feature>
<protein>
    <submittedName>
        <fullName evidence="8">Lipopolysaccharide biosynthesis protein</fullName>
    </submittedName>
</protein>
<feature type="transmembrane region" description="Helical" evidence="7">
    <location>
        <begin position="148"/>
        <end position="170"/>
    </location>
</feature>
<comment type="caution">
    <text evidence="8">The sequence shown here is derived from an EMBL/GenBank/DDBJ whole genome shotgun (WGS) entry which is preliminary data.</text>
</comment>
<evidence type="ECO:0000256" key="1">
    <source>
        <dbReference type="ARBA" id="ARBA00004651"/>
    </source>
</evidence>
<comment type="subcellular location">
    <subcellularLocation>
        <location evidence="1">Cell membrane</location>
        <topology evidence="1">Multi-pass membrane protein</topology>
    </subcellularLocation>
</comment>
<evidence type="ECO:0000313" key="9">
    <source>
        <dbReference type="Proteomes" id="UP001065682"/>
    </source>
</evidence>
<sequence>MTGNHQQSIVSRFLSCLIPVVKRNPHTSRAIEFILNNPLYKGVLILGSGTAVAQLIGLVTMPIITRLYLPSEMGILAVYSSVLAIFGVGATLRYEFAYALPKENEDTINLFGLCLILLCITTSAFALILFFGRDLLVNALDLGVIEQYIWFLLIGFFGMGLYTMLNYWAVRQRDYKRITYTKINQGAGGSVCKILLGILSLGPVGLIIGHIVSQIAGITTLARAMWRKERNNLKAISWSRMKSVAKTYRSFPAFNFPASIVNTMSLELPSLMLLALYDPAVVGFYALANMLVVLPGRFVSGSMGQAYLGEASKMVRERSQELRSLYVRTLKHLLVIAIPLIGIPALCAPFVVPFIFGGSWAEAGWYCWPLALAAIMGFVVSPTSFLSLYGYNRWQLIWDIGRVILALFGFYVSYALGFPVLITLLVYSIIRVSMNYILIILNIKAMSNILNRTLVDN</sequence>
<feature type="transmembrane region" description="Helical" evidence="7">
    <location>
        <begin position="403"/>
        <end position="430"/>
    </location>
</feature>
<accession>A0A9E5DG17</accession>
<feature type="transmembrane region" description="Helical" evidence="7">
    <location>
        <begin position="436"/>
        <end position="455"/>
    </location>
</feature>
<evidence type="ECO:0000256" key="7">
    <source>
        <dbReference type="SAM" id="Phobius"/>
    </source>
</evidence>
<dbReference type="Pfam" id="PF13440">
    <property type="entry name" value="Polysacc_synt_3"/>
    <property type="match status" value="1"/>
</dbReference>
<keyword evidence="3" id="KW-1003">Cell membrane</keyword>
<evidence type="ECO:0000256" key="4">
    <source>
        <dbReference type="ARBA" id="ARBA00022692"/>
    </source>
</evidence>
<feature type="transmembrane region" description="Helical" evidence="7">
    <location>
        <begin position="182"/>
        <end position="201"/>
    </location>
</feature>
<keyword evidence="9" id="KW-1185">Reference proteome</keyword>
<dbReference type="InterPro" id="IPR050833">
    <property type="entry name" value="Poly_Biosynth_Transport"/>
</dbReference>
<evidence type="ECO:0000256" key="2">
    <source>
        <dbReference type="ARBA" id="ARBA00007430"/>
    </source>
</evidence>
<gene>
    <name evidence="8" type="ORF">FKB36_09945</name>
</gene>
<dbReference type="EMBL" id="VHLL01000005">
    <property type="protein sequence ID" value="MCT8337796.1"/>
    <property type="molecule type" value="Genomic_DNA"/>
</dbReference>
<feature type="transmembrane region" description="Helical" evidence="7">
    <location>
        <begin position="368"/>
        <end position="391"/>
    </location>
</feature>
<proteinExistence type="inferred from homology"/>
<evidence type="ECO:0000256" key="5">
    <source>
        <dbReference type="ARBA" id="ARBA00022989"/>
    </source>
</evidence>
<evidence type="ECO:0000256" key="6">
    <source>
        <dbReference type="ARBA" id="ARBA00023136"/>
    </source>
</evidence>
<feature type="transmembrane region" description="Helical" evidence="7">
    <location>
        <begin position="333"/>
        <end position="356"/>
    </location>
</feature>
<keyword evidence="6 7" id="KW-0472">Membrane</keyword>
<dbReference type="PANTHER" id="PTHR30250:SF10">
    <property type="entry name" value="LIPOPOLYSACCHARIDE BIOSYNTHESIS PROTEIN WZXC"/>
    <property type="match status" value="1"/>
</dbReference>
<name>A0A9E5DG17_9EURY</name>
<feature type="transmembrane region" description="Helical" evidence="7">
    <location>
        <begin position="271"/>
        <end position="294"/>
    </location>
</feature>
<dbReference type="Proteomes" id="UP001065682">
    <property type="component" value="Unassembled WGS sequence"/>
</dbReference>
<keyword evidence="5 7" id="KW-1133">Transmembrane helix</keyword>